<keyword evidence="3" id="KW-1185">Reference proteome</keyword>
<sequence>MQAQAFPLSRVLTIILSGLLALLGLFAASRATDVGFSLFGYGLIVFGYAFGFWMLKRGLDAAEEQAGEA</sequence>
<reference evidence="2 3" key="1">
    <citation type="submission" date="2021-03" db="EMBL/GenBank/DDBJ databases">
        <authorList>
            <person name="So Y."/>
        </authorList>
    </citation>
    <scope>NUCLEOTIDE SEQUENCE [LARGE SCALE GENOMIC DNA]</scope>
    <source>
        <strain evidence="2 3">SSH11</strain>
    </source>
</reference>
<organism evidence="2 3">
    <name type="scientific">Pararoseomonas baculiformis</name>
    <dbReference type="NCBI Taxonomy" id="2820812"/>
    <lineage>
        <taxon>Bacteria</taxon>
        <taxon>Pseudomonadati</taxon>
        <taxon>Pseudomonadota</taxon>
        <taxon>Alphaproteobacteria</taxon>
        <taxon>Acetobacterales</taxon>
        <taxon>Acetobacteraceae</taxon>
        <taxon>Pararoseomonas</taxon>
    </lineage>
</organism>
<dbReference type="RefSeq" id="WP_209381406.1">
    <property type="nucleotide sequence ID" value="NZ_JAGIZB010000026.1"/>
</dbReference>
<comment type="caution">
    <text evidence="2">The sequence shown here is derived from an EMBL/GenBank/DDBJ whole genome shotgun (WGS) entry which is preliminary data.</text>
</comment>
<evidence type="ECO:0000256" key="1">
    <source>
        <dbReference type="SAM" id="Phobius"/>
    </source>
</evidence>
<keyword evidence="1" id="KW-1133">Transmembrane helix</keyword>
<name>A0ABS4AJE6_9PROT</name>
<dbReference type="EMBL" id="JAGIZB010000026">
    <property type="protein sequence ID" value="MBP0447138.1"/>
    <property type="molecule type" value="Genomic_DNA"/>
</dbReference>
<accession>A0ABS4AJE6</accession>
<evidence type="ECO:0000313" key="3">
    <source>
        <dbReference type="Proteomes" id="UP000681594"/>
    </source>
</evidence>
<evidence type="ECO:0000313" key="2">
    <source>
        <dbReference type="EMBL" id="MBP0447138.1"/>
    </source>
</evidence>
<protein>
    <submittedName>
        <fullName evidence="2">Uncharacterized protein</fullName>
    </submittedName>
</protein>
<dbReference type="Proteomes" id="UP000681594">
    <property type="component" value="Unassembled WGS sequence"/>
</dbReference>
<keyword evidence="1" id="KW-0472">Membrane</keyword>
<keyword evidence="1" id="KW-0812">Transmembrane</keyword>
<proteinExistence type="predicted"/>
<feature type="transmembrane region" description="Helical" evidence="1">
    <location>
        <begin position="38"/>
        <end position="55"/>
    </location>
</feature>
<gene>
    <name evidence="2" type="ORF">J8J14_20380</name>
</gene>